<dbReference type="EMBL" id="JAKEVY010000005">
    <property type="protein sequence ID" value="MCF1716501.1"/>
    <property type="molecule type" value="Genomic_DNA"/>
</dbReference>
<feature type="transmembrane region" description="Helical" evidence="1">
    <location>
        <begin position="44"/>
        <end position="61"/>
    </location>
</feature>
<name>A0ABS9BPF9_9BACT</name>
<evidence type="ECO:0000313" key="3">
    <source>
        <dbReference type="Proteomes" id="UP001200145"/>
    </source>
</evidence>
<keyword evidence="1" id="KW-0812">Transmembrane</keyword>
<keyword evidence="3" id="KW-1185">Reference proteome</keyword>
<evidence type="ECO:0000313" key="2">
    <source>
        <dbReference type="EMBL" id="MCF1716501.1"/>
    </source>
</evidence>
<evidence type="ECO:0000256" key="1">
    <source>
        <dbReference type="SAM" id="Phobius"/>
    </source>
</evidence>
<dbReference type="Proteomes" id="UP001200145">
    <property type="component" value="Unassembled WGS sequence"/>
</dbReference>
<keyword evidence="1" id="KW-1133">Transmembrane helix</keyword>
<dbReference type="InterPro" id="IPR025695">
    <property type="entry name" value="DoxX-like"/>
</dbReference>
<organism evidence="2 3">
    <name type="scientific">Flavihumibacter fluminis</name>
    <dbReference type="NCBI Taxonomy" id="2909236"/>
    <lineage>
        <taxon>Bacteria</taxon>
        <taxon>Pseudomonadati</taxon>
        <taxon>Bacteroidota</taxon>
        <taxon>Chitinophagia</taxon>
        <taxon>Chitinophagales</taxon>
        <taxon>Chitinophagaceae</taxon>
        <taxon>Flavihumibacter</taxon>
    </lineage>
</organism>
<protein>
    <submittedName>
        <fullName evidence="2">DoxX-like family protein</fullName>
    </submittedName>
</protein>
<feature type="transmembrane region" description="Helical" evidence="1">
    <location>
        <begin position="94"/>
        <end position="116"/>
    </location>
</feature>
<gene>
    <name evidence="2" type="ORF">L0U88_17805</name>
</gene>
<dbReference type="RefSeq" id="WP_234867765.1">
    <property type="nucleotide sequence ID" value="NZ_JAKEVY010000005.1"/>
</dbReference>
<accession>A0ABS9BPF9</accession>
<feature type="transmembrane region" description="Helical" evidence="1">
    <location>
        <begin position="68"/>
        <end position="88"/>
    </location>
</feature>
<proteinExistence type="predicted"/>
<keyword evidence="1" id="KW-0472">Membrane</keyword>
<reference evidence="2 3" key="1">
    <citation type="submission" date="2022-01" db="EMBL/GenBank/DDBJ databases">
        <title>Flavihumibacter sp. nov., isolated from sediment of a river.</title>
        <authorList>
            <person name="Liu H."/>
        </authorList>
    </citation>
    <scope>NUCLEOTIDE SEQUENCE [LARGE SCALE GENOMIC DNA]</scope>
    <source>
        <strain evidence="2 3">RY-1</strain>
    </source>
</reference>
<comment type="caution">
    <text evidence="2">The sequence shown here is derived from an EMBL/GenBank/DDBJ whole genome shotgun (WGS) entry which is preliminary data.</text>
</comment>
<dbReference type="Pfam" id="PF13781">
    <property type="entry name" value="DoxX_3"/>
    <property type="match status" value="1"/>
</dbReference>
<sequence length="124" mass="13964">MKRILEVVIALVWLINGLYCKVLNGVPRHEAIVARVLQLQEARVLTLLIGLSEIGIAIWIISRFQSRLAAIVQMLLVASMNLLEYLLARDLLLWGSWNSVFALLFIALIYFTEFVIGKPVATNS</sequence>